<dbReference type="AlphaFoldDB" id="A0A9N9DUV2"/>
<feature type="compositionally biased region" description="Basic residues" evidence="1">
    <location>
        <begin position="30"/>
        <end position="49"/>
    </location>
</feature>
<evidence type="ECO:0000313" key="3">
    <source>
        <dbReference type="Proteomes" id="UP000789572"/>
    </source>
</evidence>
<organism evidence="2 3">
    <name type="scientific">Paraglomus occultum</name>
    <dbReference type="NCBI Taxonomy" id="144539"/>
    <lineage>
        <taxon>Eukaryota</taxon>
        <taxon>Fungi</taxon>
        <taxon>Fungi incertae sedis</taxon>
        <taxon>Mucoromycota</taxon>
        <taxon>Glomeromycotina</taxon>
        <taxon>Glomeromycetes</taxon>
        <taxon>Paraglomerales</taxon>
        <taxon>Paraglomeraceae</taxon>
        <taxon>Paraglomus</taxon>
    </lineage>
</organism>
<gene>
    <name evidence="2" type="ORF">POCULU_LOCUS10114</name>
</gene>
<protein>
    <submittedName>
        <fullName evidence="2">717_t:CDS:1</fullName>
    </submittedName>
</protein>
<sequence length="49" mass="5575">IPSLTTSNFNNSSTDTNSKTNPPQTEPSRQPRKRQLRSSKKNLKLHPQN</sequence>
<evidence type="ECO:0000313" key="2">
    <source>
        <dbReference type="EMBL" id="CAG8654231.1"/>
    </source>
</evidence>
<dbReference type="Proteomes" id="UP000789572">
    <property type="component" value="Unassembled WGS sequence"/>
</dbReference>
<comment type="caution">
    <text evidence="2">The sequence shown here is derived from an EMBL/GenBank/DDBJ whole genome shotgun (WGS) entry which is preliminary data.</text>
</comment>
<feature type="region of interest" description="Disordered" evidence="1">
    <location>
        <begin position="1"/>
        <end position="49"/>
    </location>
</feature>
<evidence type="ECO:0000256" key="1">
    <source>
        <dbReference type="SAM" id="MobiDB-lite"/>
    </source>
</evidence>
<proteinExistence type="predicted"/>
<feature type="compositionally biased region" description="Low complexity" evidence="1">
    <location>
        <begin position="1"/>
        <end position="21"/>
    </location>
</feature>
<accession>A0A9N9DUV2</accession>
<feature type="non-terminal residue" evidence="2">
    <location>
        <position position="1"/>
    </location>
</feature>
<reference evidence="2" key="1">
    <citation type="submission" date="2021-06" db="EMBL/GenBank/DDBJ databases">
        <authorList>
            <person name="Kallberg Y."/>
            <person name="Tangrot J."/>
            <person name="Rosling A."/>
        </authorList>
    </citation>
    <scope>NUCLEOTIDE SEQUENCE</scope>
    <source>
        <strain evidence="2">IA702</strain>
    </source>
</reference>
<dbReference type="EMBL" id="CAJVPJ010004645">
    <property type="protein sequence ID" value="CAG8654231.1"/>
    <property type="molecule type" value="Genomic_DNA"/>
</dbReference>
<name>A0A9N9DUV2_9GLOM</name>
<keyword evidence="3" id="KW-1185">Reference proteome</keyword>